<proteinExistence type="predicted"/>
<gene>
    <name evidence="1" type="ORF">C1702_15175</name>
    <name evidence="2" type="ORF">EV676_11432</name>
</gene>
<name>A0A2S5T1T6_9BURK</name>
<dbReference type="Proteomes" id="UP000294772">
    <property type="component" value="Unassembled WGS sequence"/>
</dbReference>
<dbReference type="Gene3D" id="3.40.50.150">
    <property type="entry name" value="Vaccinia Virus protein VP39"/>
    <property type="match status" value="1"/>
</dbReference>
<dbReference type="EMBL" id="SLXF01000014">
    <property type="protein sequence ID" value="TCP03153.1"/>
    <property type="molecule type" value="Genomic_DNA"/>
</dbReference>
<dbReference type="InterPro" id="IPR029063">
    <property type="entry name" value="SAM-dependent_MTases_sf"/>
</dbReference>
<keyword evidence="3" id="KW-1185">Reference proteome</keyword>
<evidence type="ECO:0000313" key="4">
    <source>
        <dbReference type="Proteomes" id="UP000294772"/>
    </source>
</evidence>
<evidence type="ECO:0000313" key="1">
    <source>
        <dbReference type="EMBL" id="PPE68817.1"/>
    </source>
</evidence>
<dbReference type="CDD" id="cd02440">
    <property type="entry name" value="AdoMet_MTases"/>
    <property type="match status" value="1"/>
</dbReference>
<protein>
    <submittedName>
        <fullName evidence="2">Phospholipid N-methyltransferase</fullName>
    </submittedName>
</protein>
<dbReference type="Proteomes" id="UP000239406">
    <property type="component" value="Unassembled WGS sequence"/>
</dbReference>
<dbReference type="OrthoDB" id="9805585at2"/>
<dbReference type="SUPFAM" id="SSF53335">
    <property type="entry name" value="S-adenosyl-L-methionine-dependent methyltransferases"/>
    <property type="match status" value="1"/>
</dbReference>
<accession>A0A2S5T1T6</accession>
<dbReference type="EMBL" id="PSNY01000019">
    <property type="protein sequence ID" value="PPE68817.1"/>
    <property type="molecule type" value="Genomic_DNA"/>
</dbReference>
<reference evidence="1 3" key="1">
    <citation type="submission" date="2018-02" db="EMBL/GenBank/DDBJ databases">
        <title>Reclassifiation of [Polyangium] brachysporum DSM 7029 as Guopingzhaonella breviflexa gen. nov., sp. nov., a member of the family Comamonadaceae.</title>
        <authorList>
            <person name="Tang B."/>
        </authorList>
    </citation>
    <scope>NUCLEOTIDE SEQUENCE [LARGE SCALE GENOMIC DNA]</scope>
    <source>
        <strain evidence="1 3">DSM 15344</strain>
    </source>
</reference>
<reference evidence="2 4" key="2">
    <citation type="submission" date="2019-03" db="EMBL/GenBank/DDBJ databases">
        <title>Genomic Encyclopedia of Type Strains, Phase IV (KMG-IV): sequencing the most valuable type-strain genomes for metagenomic binning, comparative biology and taxonomic classification.</title>
        <authorList>
            <person name="Goeker M."/>
        </authorList>
    </citation>
    <scope>NUCLEOTIDE SEQUENCE [LARGE SCALE GENOMIC DNA]</scope>
    <source>
        <strain evidence="2 4">DSM 15264</strain>
    </source>
</reference>
<organism evidence="1 3">
    <name type="scientific">Caldimonas thermodepolymerans</name>
    <dbReference type="NCBI Taxonomy" id="215580"/>
    <lineage>
        <taxon>Bacteria</taxon>
        <taxon>Pseudomonadati</taxon>
        <taxon>Pseudomonadota</taxon>
        <taxon>Betaproteobacteria</taxon>
        <taxon>Burkholderiales</taxon>
        <taxon>Sphaerotilaceae</taxon>
        <taxon>Caldimonas</taxon>
    </lineage>
</organism>
<comment type="caution">
    <text evidence="1">The sequence shown here is derived from an EMBL/GenBank/DDBJ whole genome shotgun (WGS) entry which is preliminary data.</text>
</comment>
<sequence>MLAVARPMVVGAILPSSRRLAQAMADGAQGAQAIVELGAGTGAITQALRARYPEVPTTVVELQPALARLLRRRFPGATIVEQPAHEVLQQIDPGDDAVALVSSLPFRSLPAPWREAAREAIETFLVAHPRCRLVQYTYQPRVPFELVHADRLAWRRRTWVWRNAPPAWVWELEAAAPAAA</sequence>
<evidence type="ECO:0000313" key="3">
    <source>
        <dbReference type="Proteomes" id="UP000239406"/>
    </source>
</evidence>
<dbReference type="AlphaFoldDB" id="A0A2S5T1T6"/>
<evidence type="ECO:0000313" key="2">
    <source>
        <dbReference type="EMBL" id="TCP03153.1"/>
    </source>
</evidence>